<keyword evidence="6" id="KW-1160">Virus entry into host cell</keyword>
<dbReference type="InterPro" id="IPR005563">
    <property type="entry name" value="A_protein"/>
</dbReference>
<accession>A0A8S5L5B5</accession>
<comment type="subcellular location">
    <subcellularLocation>
        <location evidence="1">Virion</location>
    </subcellularLocation>
</comment>
<evidence type="ECO:0000256" key="2">
    <source>
        <dbReference type="ARBA" id="ARBA00022581"/>
    </source>
</evidence>
<keyword evidence="4" id="KW-0946">Virion</keyword>
<evidence type="ECO:0000313" key="9">
    <source>
        <dbReference type="Proteomes" id="UP000682400"/>
    </source>
</evidence>
<evidence type="ECO:0000256" key="3">
    <source>
        <dbReference type="ARBA" id="ARBA00022804"/>
    </source>
</evidence>
<dbReference type="RefSeq" id="YP_010769970.1">
    <property type="nucleotide sequence ID" value="NC_074123.1"/>
</dbReference>
<dbReference type="Pfam" id="PF03863">
    <property type="entry name" value="Phage_mat-A"/>
    <property type="match status" value="1"/>
</dbReference>
<dbReference type="GO" id="GO:0039666">
    <property type="term" value="P:virion attachment to host cell pilus"/>
    <property type="evidence" value="ECO:0007669"/>
    <property type="project" value="UniProtKB-KW"/>
</dbReference>
<name>A0A8S5L5B5_9VIRU</name>
<evidence type="ECO:0000256" key="5">
    <source>
        <dbReference type="ARBA" id="ARBA00023104"/>
    </source>
</evidence>
<reference evidence="8" key="1">
    <citation type="submission" date="2020-09" db="EMBL/GenBank/DDBJ databases">
        <title>Leviviricetes taxonomy.</title>
        <authorList>
            <person name="Stockdale S.R."/>
            <person name="Callanan J."/>
            <person name="Adriaenssens E.M."/>
            <person name="Kuhn J.H."/>
            <person name="Rumnieks J."/>
            <person name="Shkoporov A."/>
            <person name="Draper L.A."/>
            <person name="Ross P."/>
            <person name="Hill C."/>
        </authorList>
    </citation>
    <scope>NUCLEOTIDE SEQUENCE</scope>
</reference>
<protein>
    <submittedName>
        <fullName evidence="8">Maturation protein</fullName>
    </submittedName>
</protein>
<dbReference type="EMBL" id="BK014201">
    <property type="protein sequence ID" value="DAD52771.1"/>
    <property type="molecule type" value="Genomic_RNA"/>
</dbReference>
<proteinExistence type="inferred from homology"/>
<comment type="similarity">
    <text evidence="7">Belongs to the Leviviricetes maturation protein family.</text>
</comment>
<sequence>MKNKTESKDQSWSRTTTSKFTGVPSTVKATWTAQTLVLSSSTNTIQNKGDHVRGTDYSFTKIVHQPISGMFNGEDNSNRWYAAGSFGNVAPQTSLMIADYADLQDQAYNKAINELWDNVRGSVDLSIDAGQIRQTLQMLRRPLSGLTSLAKSLKRRSNTTKEFANLWLEHRYGWLPLLGEMHELAGRPGLGNGFRLFKGRGVRKTNRLFRNNLTIGGYLQTVEYDVRLTSKVRCYAILDLSDASKTQLLARYTSLNPLSIAWELTPYSFVVDWVYDIGSYLRSVESAMLYKSIVRHSWRSQLNIAETSVRSTGFTSSTKSGMTDCYGDHKVIAFTRSGIKGAPTPISPVRQGLDDLSWMRWTTAVALFRKTMFANVAIDAVKGKHPRRW</sequence>
<keyword evidence="5" id="KW-1175">Viral attachment to host cell pilus</keyword>
<evidence type="ECO:0000256" key="6">
    <source>
        <dbReference type="ARBA" id="ARBA00023296"/>
    </source>
</evidence>
<evidence type="ECO:0000256" key="7">
    <source>
        <dbReference type="ARBA" id="ARBA00035110"/>
    </source>
</evidence>
<dbReference type="Proteomes" id="UP000682400">
    <property type="component" value="Segment"/>
</dbReference>
<dbReference type="GO" id="GO:0044423">
    <property type="term" value="C:virion component"/>
    <property type="evidence" value="ECO:0007669"/>
    <property type="project" value="UniProtKB-KW"/>
</dbReference>
<evidence type="ECO:0000256" key="4">
    <source>
        <dbReference type="ARBA" id="ARBA00022844"/>
    </source>
</evidence>
<evidence type="ECO:0000313" key="8">
    <source>
        <dbReference type="EMBL" id="DAD52771.1"/>
    </source>
</evidence>
<organism evidence="8 9">
    <name type="scientific">ssRNA phage SRR7976325_14</name>
    <dbReference type="NCBI Taxonomy" id="2786701"/>
    <lineage>
        <taxon>Viruses</taxon>
        <taxon>Riboviria</taxon>
        <taxon>Orthornavirae</taxon>
        <taxon>Lenarviricota</taxon>
        <taxon>Leviviricetes</taxon>
        <taxon>Norzivirales</taxon>
        <taxon>Fiersviridae</taxon>
        <taxon>Ureyisuvirus</taxon>
        <taxon>Ureyisuvirus caenihabitans</taxon>
    </lineage>
</organism>
<evidence type="ECO:0000256" key="1">
    <source>
        <dbReference type="ARBA" id="ARBA00004328"/>
    </source>
</evidence>
<keyword evidence="9" id="KW-1185">Reference proteome</keyword>
<keyword evidence="2" id="KW-0945">Host-virus interaction</keyword>
<gene>
    <name evidence="8" type="primary">SRR7976325_14_2</name>
</gene>
<dbReference type="GeneID" id="80399139"/>
<keyword evidence="3" id="KW-1161">Viral attachment to host cell</keyword>
<dbReference type="KEGG" id="vg:80399139"/>